<evidence type="ECO:0000259" key="10">
    <source>
        <dbReference type="SMART" id="SM01320"/>
    </source>
</evidence>
<feature type="signal peptide" evidence="9">
    <location>
        <begin position="1"/>
        <end position="25"/>
    </location>
</feature>
<dbReference type="SMART" id="SM01320">
    <property type="entry name" value="TRP_N"/>
    <property type="match status" value="1"/>
</dbReference>
<feature type="region of interest" description="Disordered" evidence="7">
    <location>
        <begin position="616"/>
        <end position="765"/>
    </location>
</feature>
<feature type="transmembrane region" description="Helical" evidence="8">
    <location>
        <begin position="576"/>
        <end position="606"/>
    </location>
</feature>
<gene>
    <name evidence="11" type="ORF">GFSPODELE1_LOCUS6133</name>
</gene>
<evidence type="ECO:0000256" key="4">
    <source>
        <dbReference type="ARBA" id="ARBA00022729"/>
    </source>
</evidence>
<proteinExistence type="inferred from homology"/>
<feature type="compositionally biased region" description="Basic and acidic residues" evidence="7">
    <location>
        <begin position="756"/>
        <end position="765"/>
    </location>
</feature>
<evidence type="ECO:0000256" key="5">
    <source>
        <dbReference type="ARBA" id="ARBA00022989"/>
    </source>
</evidence>
<protein>
    <recommendedName>
        <fullName evidence="10">ML-like domain-containing protein</fullName>
    </recommendedName>
</protein>
<accession>A0ABP1DGJ3</accession>
<name>A0ABP1DGJ3_9APHY</name>
<evidence type="ECO:0000256" key="7">
    <source>
        <dbReference type="SAM" id="MobiDB-lite"/>
    </source>
</evidence>
<feature type="compositionally biased region" description="Polar residues" evidence="7">
    <location>
        <begin position="710"/>
        <end position="755"/>
    </location>
</feature>
<feature type="compositionally biased region" description="Polar residues" evidence="7">
    <location>
        <begin position="618"/>
        <end position="632"/>
    </location>
</feature>
<dbReference type="PANTHER" id="PTHR31145:SF2">
    <property type="entry name" value="FLAVIN CARRIER PROTEIN 2"/>
    <property type="match status" value="1"/>
</dbReference>
<dbReference type="Pfam" id="PF06011">
    <property type="entry name" value="TRP"/>
    <property type="match status" value="1"/>
</dbReference>
<feature type="chain" id="PRO_5045910246" description="ML-like domain-containing protein" evidence="9">
    <location>
        <begin position="26"/>
        <end position="765"/>
    </location>
</feature>
<feature type="compositionally biased region" description="Basic and acidic residues" evidence="7">
    <location>
        <begin position="633"/>
        <end position="642"/>
    </location>
</feature>
<feature type="transmembrane region" description="Helical" evidence="8">
    <location>
        <begin position="490"/>
        <end position="510"/>
    </location>
</feature>
<dbReference type="InterPro" id="IPR010308">
    <property type="entry name" value="TRP_C"/>
</dbReference>
<feature type="transmembrane region" description="Helical" evidence="8">
    <location>
        <begin position="356"/>
        <end position="385"/>
    </location>
</feature>
<keyword evidence="3 8" id="KW-0812">Transmembrane</keyword>
<feature type="compositionally biased region" description="Polar residues" evidence="7">
    <location>
        <begin position="680"/>
        <end position="701"/>
    </location>
</feature>
<evidence type="ECO:0000256" key="8">
    <source>
        <dbReference type="SAM" id="Phobius"/>
    </source>
</evidence>
<keyword evidence="6 8" id="KW-0472">Membrane</keyword>
<feature type="transmembrane region" description="Helical" evidence="8">
    <location>
        <begin position="412"/>
        <end position="432"/>
    </location>
</feature>
<keyword evidence="4 9" id="KW-0732">Signal</keyword>
<evidence type="ECO:0000256" key="9">
    <source>
        <dbReference type="SAM" id="SignalP"/>
    </source>
</evidence>
<keyword evidence="12" id="KW-1185">Reference proteome</keyword>
<dbReference type="Proteomes" id="UP001497453">
    <property type="component" value="Chromosome 4"/>
</dbReference>
<dbReference type="InterPro" id="IPR032800">
    <property type="entry name" value="TRP_N"/>
</dbReference>
<comment type="subcellular location">
    <subcellularLocation>
        <location evidence="1">Membrane</location>
        <topology evidence="1">Multi-pass membrane protein</topology>
    </subcellularLocation>
</comment>
<feature type="compositionally biased region" description="Polar residues" evidence="7">
    <location>
        <begin position="645"/>
        <end position="654"/>
    </location>
</feature>
<dbReference type="EMBL" id="OZ037947">
    <property type="protein sequence ID" value="CAL1706968.1"/>
    <property type="molecule type" value="Genomic_DNA"/>
</dbReference>
<evidence type="ECO:0000256" key="6">
    <source>
        <dbReference type="ARBA" id="ARBA00023136"/>
    </source>
</evidence>
<organism evidence="11 12">
    <name type="scientific">Somion occarium</name>
    <dbReference type="NCBI Taxonomy" id="3059160"/>
    <lineage>
        <taxon>Eukaryota</taxon>
        <taxon>Fungi</taxon>
        <taxon>Dikarya</taxon>
        <taxon>Basidiomycota</taxon>
        <taxon>Agaricomycotina</taxon>
        <taxon>Agaricomycetes</taxon>
        <taxon>Polyporales</taxon>
        <taxon>Cerrenaceae</taxon>
        <taxon>Somion</taxon>
    </lineage>
</organism>
<feature type="transmembrane region" description="Helical" evidence="8">
    <location>
        <begin position="438"/>
        <end position="463"/>
    </location>
</feature>
<evidence type="ECO:0000313" key="11">
    <source>
        <dbReference type="EMBL" id="CAL1706968.1"/>
    </source>
</evidence>
<sequence length="765" mass="83007">MFFSVARLRLPLLALAFFQISSTQARERSLFTSSVSYCAPPESLLVQQFDIAYIEKNSSVSFNVSIASVIRNTNVTANLLVNVYGMQPLNLTLELCSVFGGALCPLPTYNFTGSDSITLPPSVRDQVTSKIPGIAYQIPDLEAFAQLTLTDSSSGKLRACIQSTLSNGWSARQMAVEWSTGGIGLLAFLSAVWHSYIPHSLAPIRLLDVMFLFQAIAVSGLWSLNYPLVYQAFTQNFSWALGLFPVSNDSPMQRSIDHMRQLTGGKFENAGGGSAISLVNRRISPYNQPAARSFIARAVDGATAADVPQTASNSSLAGSNFLVGGDVVTVTQNSPNVLQAGLPIYVTSVGIDTPNAFMTIFLTNLIILVICVAALGLGYLCLLALRRTSWAKQREDKLDSAIAAYPTFARAWGLRIVLIILTPVLVFTFYQWTLKDSWLSILLSVILLLAIAAALGFALYTLYRRRSDPDISSHHSSIEPLVAPYRPQRFYYGSIVLLAMFVKALVTAFAKGQGKVQAILILVVEGLFFGVLVVMKPHRTRGADVFAGYLSLTRTACTGLTIAFSQSLALAPIPRVVIGIVIAVIFSISVVVMFLNIVYNLVLWIWARGRSRKEGTTVLPSRASSSAASVENGQDKKDEEKLPTASVTPASSSHFYARPGNPAPSHTPTTASWRSPPLSAVSQMSERPSQYSGTTASSTLGETLPRRWSFQHSRPPSGSVESSHATLSYVTSPSAPVSMYTNPRHSRQPSSPSDRYSQEADSHIR</sequence>
<keyword evidence="5 8" id="KW-1133">Transmembrane helix</keyword>
<dbReference type="InterPro" id="IPR040241">
    <property type="entry name" value="TRP_Flc/Pkd2-like"/>
</dbReference>
<feature type="transmembrane region" description="Helical" evidence="8">
    <location>
        <begin position="516"/>
        <end position="534"/>
    </location>
</feature>
<feature type="compositionally biased region" description="Polar residues" evidence="7">
    <location>
        <begin position="664"/>
        <end position="673"/>
    </location>
</feature>
<feature type="domain" description="ML-like" evidence="10">
    <location>
        <begin position="28"/>
        <end position="172"/>
    </location>
</feature>
<evidence type="ECO:0000256" key="2">
    <source>
        <dbReference type="ARBA" id="ARBA00010642"/>
    </source>
</evidence>
<feature type="transmembrane region" description="Helical" evidence="8">
    <location>
        <begin position="546"/>
        <end position="564"/>
    </location>
</feature>
<reference evidence="12" key="1">
    <citation type="submission" date="2024-04" db="EMBL/GenBank/DDBJ databases">
        <authorList>
            <person name="Shaw F."/>
            <person name="Minotto A."/>
        </authorList>
    </citation>
    <scope>NUCLEOTIDE SEQUENCE [LARGE SCALE GENOMIC DNA]</scope>
</reference>
<evidence type="ECO:0000256" key="1">
    <source>
        <dbReference type="ARBA" id="ARBA00004141"/>
    </source>
</evidence>
<evidence type="ECO:0000313" key="12">
    <source>
        <dbReference type="Proteomes" id="UP001497453"/>
    </source>
</evidence>
<evidence type="ECO:0000256" key="3">
    <source>
        <dbReference type="ARBA" id="ARBA00022692"/>
    </source>
</evidence>
<dbReference type="PANTHER" id="PTHR31145">
    <property type="entry name" value="INTEGRAL MEMBRANE PROTEIN (AFU_ORTHOLOGUE AFUA_7G01610)"/>
    <property type="match status" value="1"/>
</dbReference>
<comment type="similarity">
    <text evidence="2">Belongs to the transient receptor potential (TRP) ion channel family.</text>
</comment>
<dbReference type="Pfam" id="PF14558">
    <property type="entry name" value="TRP_N"/>
    <property type="match status" value="1"/>
</dbReference>